<dbReference type="GO" id="GO:0004860">
    <property type="term" value="F:protein kinase inhibitor activity"/>
    <property type="evidence" value="ECO:0007669"/>
    <property type="project" value="UniProtKB-KW"/>
</dbReference>
<dbReference type="PANTHER" id="PTHR33142">
    <property type="entry name" value="CYCLIN-DEPENDENT PROTEIN KINASE INHIBITOR SMR13"/>
    <property type="match status" value="1"/>
</dbReference>
<dbReference type="Proteomes" id="UP000436088">
    <property type="component" value="Unassembled WGS sequence"/>
</dbReference>
<keyword evidence="2" id="KW-0131">Cell cycle</keyword>
<gene>
    <name evidence="4" type="ORF">F3Y22_tig00112491pilonHSYRG00093</name>
</gene>
<proteinExistence type="predicted"/>
<evidence type="ECO:0000313" key="5">
    <source>
        <dbReference type="Proteomes" id="UP000436088"/>
    </source>
</evidence>
<dbReference type="GO" id="GO:0032875">
    <property type="term" value="P:regulation of DNA endoreduplication"/>
    <property type="evidence" value="ECO:0007669"/>
    <property type="project" value="InterPro"/>
</dbReference>
<accession>A0A6A2WXL4</accession>
<dbReference type="OrthoDB" id="650965at2759"/>
<evidence type="ECO:0000256" key="1">
    <source>
        <dbReference type="ARBA" id="ARBA00023013"/>
    </source>
</evidence>
<keyword evidence="5" id="KW-1185">Reference proteome</keyword>
<dbReference type="AlphaFoldDB" id="A0A6A2WXL4"/>
<dbReference type="EMBL" id="VEPZ02001593">
    <property type="protein sequence ID" value="KAE8666703.1"/>
    <property type="molecule type" value="Genomic_DNA"/>
</dbReference>
<sequence>MEGKMESYEDVMKSMATLIQEEQDRGSTPTRRECRIPAVKVCPPPPPRKKPFTFAKKSVEPPKNGYFQPPDLEMVFSMGSRRQAISLVAK</sequence>
<evidence type="ECO:0000256" key="2">
    <source>
        <dbReference type="ARBA" id="ARBA00023306"/>
    </source>
</evidence>
<dbReference type="GO" id="GO:0005634">
    <property type="term" value="C:nucleus"/>
    <property type="evidence" value="ECO:0007669"/>
    <property type="project" value="TreeGrafter"/>
</dbReference>
<evidence type="ECO:0000313" key="4">
    <source>
        <dbReference type="EMBL" id="KAE8666703.1"/>
    </source>
</evidence>
<comment type="caution">
    <text evidence="4">The sequence shown here is derived from an EMBL/GenBank/DDBJ whole genome shotgun (WGS) entry which is preliminary data.</text>
</comment>
<dbReference type="PANTHER" id="PTHR33142:SF115">
    <property type="entry name" value="CYCLIN-DEPENDENT PROTEIN KINASE INHIBITOR SMR4"/>
    <property type="match status" value="1"/>
</dbReference>
<keyword evidence="1" id="KW-0649">Protein kinase inhibitor</keyword>
<name>A0A6A2WXL4_HIBSY</name>
<keyword evidence="4" id="KW-0482">Metalloprotease</keyword>
<dbReference type="InterPro" id="IPR040389">
    <property type="entry name" value="SMR"/>
</dbReference>
<organism evidence="4 5">
    <name type="scientific">Hibiscus syriacus</name>
    <name type="common">Rose of Sharon</name>
    <dbReference type="NCBI Taxonomy" id="106335"/>
    <lineage>
        <taxon>Eukaryota</taxon>
        <taxon>Viridiplantae</taxon>
        <taxon>Streptophyta</taxon>
        <taxon>Embryophyta</taxon>
        <taxon>Tracheophyta</taxon>
        <taxon>Spermatophyta</taxon>
        <taxon>Magnoliopsida</taxon>
        <taxon>eudicotyledons</taxon>
        <taxon>Gunneridae</taxon>
        <taxon>Pentapetalae</taxon>
        <taxon>rosids</taxon>
        <taxon>malvids</taxon>
        <taxon>Malvales</taxon>
        <taxon>Malvaceae</taxon>
        <taxon>Malvoideae</taxon>
        <taxon>Hibiscus</taxon>
    </lineage>
</organism>
<keyword evidence="4" id="KW-0645">Protease</keyword>
<evidence type="ECO:0000256" key="3">
    <source>
        <dbReference type="SAM" id="MobiDB-lite"/>
    </source>
</evidence>
<keyword evidence="4" id="KW-0378">Hydrolase</keyword>
<dbReference type="GO" id="GO:0006508">
    <property type="term" value="P:proteolysis"/>
    <property type="evidence" value="ECO:0007669"/>
    <property type="project" value="UniProtKB-KW"/>
</dbReference>
<feature type="region of interest" description="Disordered" evidence="3">
    <location>
        <begin position="38"/>
        <end position="68"/>
    </location>
</feature>
<dbReference type="GO" id="GO:0008237">
    <property type="term" value="F:metallopeptidase activity"/>
    <property type="evidence" value="ECO:0007669"/>
    <property type="project" value="UniProtKB-KW"/>
</dbReference>
<reference evidence="4" key="1">
    <citation type="submission" date="2019-09" db="EMBL/GenBank/DDBJ databases">
        <title>Draft genome information of white flower Hibiscus syriacus.</title>
        <authorList>
            <person name="Kim Y.-M."/>
        </authorList>
    </citation>
    <scope>NUCLEOTIDE SEQUENCE [LARGE SCALE GENOMIC DNA]</scope>
    <source>
        <strain evidence="4">YM2019G1</strain>
    </source>
</reference>
<protein>
    <submittedName>
        <fullName evidence="4">ATP-dependent zinc metalloprotease FTSH 10</fullName>
    </submittedName>
</protein>